<accession>A0A2P6QZI1</accession>
<evidence type="ECO:0000259" key="1">
    <source>
        <dbReference type="PROSITE" id="PS50144"/>
    </source>
</evidence>
<feature type="domain" description="MATH" evidence="1">
    <location>
        <begin position="1"/>
        <end position="54"/>
    </location>
</feature>
<proteinExistence type="predicted"/>
<dbReference type="AlphaFoldDB" id="A0A2P6QZI1"/>
<dbReference type="Gramene" id="PRQ39598">
    <property type="protein sequence ID" value="PRQ39598"/>
    <property type="gene ID" value="RchiOBHm_Chr4g0427021"/>
</dbReference>
<feature type="domain" description="MATH" evidence="1">
    <location>
        <begin position="77"/>
        <end position="200"/>
    </location>
</feature>
<dbReference type="OMA" id="HWHDEEN"/>
<keyword evidence="2" id="KW-0378">Hydrolase</keyword>
<dbReference type="PANTHER" id="PTHR46162:SF2">
    <property type="entry name" value="ANKYRIN REPEAT-CONTAINING PROTEIN-RELATED"/>
    <property type="match status" value="1"/>
</dbReference>
<evidence type="ECO:0000313" key="2">
    <source>
        <dbReference type="EMBL" id="PRQ39598.1"/>
    </source>
</evidence>
<dbReference type="EMBL" id="PDCK01000042">
    <property type="protein sequence ID" value="PRQ39598.1"/>
    <property type="molecule type" value="Genomic_DNA"/>
</dbReference>
<dbReference type="Proteomes" id="UP000238479">
    <property type="component" value="Chromosome 4"/>
</dbReference>
<dbReference type="EC" id="3.4.19.12" evidence="2"/>
<dbReference type="InterPro" id="IPR008974">
    <property type="entry name" value="TRAF-like"/>
</dbReference>
<dbReference type="GO" id="GO:0004843">
    <property type="term" value="F:cysteine-type deubiquitinase activity"/>
    <property type="evidence" value="ECO:0007669"/>
    <property type="project" value="UniProtKB-EC"/>
</dbReference>
<evidence type="ECO:0000313" key="3">
    <source>
        <dbReference type="Proteomes" id="UP000238479"/>
    </source>
</evidence>
<dbReference type="PANTHER" id="PTHR46162">
    <property type="entry name" value="TRAF-LIKE FAMILY PROTEIN"/>
    <property type="match status" value="1"/>
</dbReference>
<protein>
    <submittedName>
        <fullName evidence="2">Putative ubiquitinyl hydrolase 1</fullName>
        <ecNumber evidence="2">3.4.19.12</ecNumber>
    </submittedName>
</protein>
<dbReference type="PROSITE" id="PS50144">
    <property type="entry name" value="MATH"/>
    <property type="match status" value="2"/>
</dbReference>
<gene>
    <name evidence="2" type="ORF">RchiOBHm_Chr4g0427021</name>
</gene>
<keyword evidence="3" id="KW-1185">Reference proteome</keyword>
<organism evidence="2 3">
    <name type="scientific">Rosa chinensis</name>
    <name type="common">China rose</name>
    <dbReference type="NCBI Taxonomy" id="74649"/>
    <lineage>
        <taxon>Eukaryota</taxon>
        <taxon>Viridiplantae</taxon>
        <taxon>Streptophyta</taxon>
        <taxon>Embryophyta</taxon>
        <taxon>Tracheophyta</taxon>
        <taxon>Spermatophyta</taxon>
        <taxon>Magnoliopsida</taxon>
        <taxon>eudicotyledons</taxon>
        <taxon>Gunneridae</taxon>
        <taxon>Pentapetalae</taxon>
        <taxon>rosids</taxon>
        <taxon>fabids</taxon>
        <taxon>Rosales</taxon>
        <taxon>Rosaceae</taxon>
        <taxon>Rosoideae</taxon>
        <taxon>Rosoideae incertae sedis</taxon>
        <taxon>Rosa</taxon>
    </lineage>
</organism>
<name>A0A2P6QZI1_ROSCH</name>
<dbReference type="SUPFAM" id="SSF49599">
    <property type="entry name" value="TRAF domain-like"/>
    <property type="match status" value="2"/>
</dbReference>
<dbReference type="STRING" id="74649.A0A2P6QZI1"/>
<dbReference type="InterPro" id="IPR002083">
    <property type="entry name" value="MATH/TRAF_dom"/>
</dbReference>
<dbReference type="Gene3D" id="2.60.210.10">
    <property type="entry name" value="Apoptosis, Tumor Necrosis Factor Receptor Associated Protein 2, Chain A"/>
    <property type="match status" value="2"/>
</dbReference>
<sequence>MLNLDANKKEKKYVFYRTIVGGSAGFDQFLPLEEFTDASNGYLIDDTCEFGAEVFVSKQVRTGKGECLVSMIKDVTKCKRAWSISNFSQLADERYTSNPFFLTDHKYCEWNLRLYPNGNKWGNGSGHISVYVELANLKSLPPGSKVLAEFTIQILDQINGKHHSTKGKHWLYQLRGFVFLFHQVYYIYTSQFNLFSLYLF</sequence>
<comment type="caution">
    <text evidence="2">The sequence shown here is derived from an EMBL/GenBank/DDBJ whole genome shotgun (WGS) entry which is preliminary data.</text>
</comment>
<dbReference type="CDD" id="cd00121">
    <property type="entry name" value="MATH"/>
    <property type="match status" value="1"/>
</dbReference>
<dbReference type="Pfam" id="PF22486">
    <property type="entry name" value="MATH_2"/>
    <property type="match status" value="1"/>
</dbReference>
<reference evidence="2 3" key="1">
    <citation type="journal article" date="2018" name="Nat. Genet.">
        <title>The Rosa genome provides new insights in the design of modern roses.</title>
        <authorList>
            <person name="Bendahmane M."/>
        </authorList>
    </citation>
    <scope>NUCLEOTIDE SEQUENCE [LARGE SCALE GENOMIC DNA]</scope>
    <source>
        <strain evidence="3">cv. Old Blush</strain>
    </source>
</reference>